<gene>
    <name evidence="1" type="ORF">PoB_002097800</name>
</gene>
<keyword evidence="2" id="KW-1185">Reference proteome</keyword>
<dbReference type="AlphaFoldDB" id="A0AAV3ZI32"/>
<reference evidence="1 2" key="1">
    <citation type="journal article" date="2021" name="Elife">
        <title>Chloroplast acquisition without the gene transfer in kleptoplastic sea slugs, Plakobranchus ocellatus.</title>
        <authorList>
            <person name="Maeda T."/>
            <person name="Takahashi S."/>
            <person name="Yoshida T."/>
            <person name="Shimamura S."/>
            <person name="Takaki Y."/>
            <person name="Nagai Y."/>
            <person name="Toyoda A."/>
            <person name="Suzuki Y."/>
            <person name="Arimoto A."/>
            <person name="Ishii H."/>
            <person name="Satoh N."/>
            <person name="Nishiyama T."/>
            <person name="Hasebe M."/>
            <person name="Maruyama T."/>
            <person name="Minagawa J."/>
            <person name="Obokata J."/>
            <person name="Shigenobu S."/>
        </authorList>
    </citation>
    <scope>NUCLEOTIDE SEQUENCE [LARGE SCALE GENOMIC DNA]</scope>
</reference>
<dbReference type="Proteomes" id="UP000735302">
    <property type="component" value="Unassembled WGS sequence"/>
</dbReference>
<protein>
    <submittedName>
        <fullName evidence="1">Uncharacterized protein</fullName>
    </submittedName>
</protein>
<accession>A0AAV3ZI32</accession>
<name>A0AAV3ZI32_9GAST</name>
<sequence length="96" mass="10961">MTLLALTALCRPSDIAPQTIFLEGHRFPSTQTHPSSYDSQRQGFEVRLHKAENKKVDPVECLLTYLEKNCPLHGKRRVCLPHPEPPFLTSRLVHCL</sequence>
<evidence type="ECO:0000313" key="1">
    <source>
        <dbReference type="EMBL" id="GFN94472.1"/>
    </source>
</evidence>
<proteinExistence type="predicted"/>
<comment type="caution">
    <text evidence="1">The sequence shown here is derived from an EMBL/GenBank/DDBJ whole genome shotgun (WGS) entry which is preliminary data.</text>
</comment>
<dbReference type="EMBL" id="BLXT01002457">
    <property type="protein sequence ID" value="GFN94472.1"/>
    <property type="molecule type" value="Genomic_DNA"/>
</dbReference>
<evidence type="ECO:0000313" key="2">
    <source>
        <dbReference type="Proteomes" id="UP000735302"/>
    </source>
</evidence>
<organism evidence="1 2">
    <name type="scientific">Plakobranchus ocellatus</name>
    <dbReference type="NCBI Taxonomy" id="259542"/>
    <lineage>
        <taxon>Eukaryota</taxon>
        <taxon>Metazoa</taxon>
        <taxon>Spiralia</taxon>
        <taxon>Lophotrochozoa</taxon>
        <taxon>Mollusca</taxon>
        <taxon>Gastropoda</taxon>
        <taxon>Heterobranchia</taxon>
        <taxon>Euthyneura</taxon>
        <taxon>Panpulmonata</taxon>
        <taxon>Sacoglossa</taxon>
        <taxon>Placobranchoidea</taxon>
        <taxon>Plakobranchidae</taxon>
        <taxon>Plakobranchus</taxon>
    </lineage>
</organism>